<evidence type="ECO:0000256" key="10">
    <source>
        <dbReference type="ARBA" id="ARBA00037895"/>
    </source>
</evidence>
<name>A0A814ZSW0_ADIRI</name>
<feature type="compositionally biased region" description="Low complexity" evidence="22">
    <location>
        <begin position="334"/>
        <end position="356"/>
    </location>
</feature>
<evidence type="ECO:0000313" key="26">
    <source>
        <dbReference type="EMBL" id="CAF1247982.1"/>
    </source>
</evidence>
<dbReference type="Pfam" id="PF02770">
    <property type="entry name" value="Acyl-CoA_dh_M"/>
    <property type="match status" value="1"/>
</dbReference>
<evidence type="ECO:0000256" key="5">
    <source>
        <dbReference type="ARBA" id="ARBA00022630"/>
    </source>
</evidence>
<comment type="catalytic activity">
    <reaction evidence="17">
        <text>(2R)-2-methylbutanoyl-CoA + oxidized [electron-transfer flavoprotein] + H(+) = ethylacryloyl-CoA + reduced [electron-transfer flavoprotein]</text>
        <dbReference type="Rhea" id="RHEA:65296"/>
        <dbReference type="Rhea" id="RHEA-COMP:10685"/>
        <dbReference type="Rhea" id="RHEA-COMP:10686"/>
        <dbReference type="ChEBI" id="CHEBI:15378"/>
        <dbReference type="ChEBI" id="CHEBI:57692"/>
        <dbReference type="ChEBI" id="CHEBI:58307"/>
        <dbReference type="ChEBI" id="CHEBI:156439"/>
        <dbReference type="ChEBI" id="CHEBI:156440"/>
    </reaction>
    <physiologicalReaction direction="left-to-right" evidence="17">
        <dbReference type="Rhea" id="RHEA:65297"/>
    </physiologicalReaction>
</comment>
<evidence type="ECO:0000256" key="15">
    <source>
        <dbReference type="ARBA" id="ARBA00048235"/>
    </source>
</evidence>
<accession>A0A814ZSW0</accession>
<reference evidence="26" key="1">
    <citation type="submission" date="2021-02" db="EMBL/GenBank/DDBJ databases">
        <authorList>
            <person name="Nowell W R."/>
        </authorList>
    </citation>
    <scope>NUCLEOTIDE SEQUENCE</scope>
</reference>
<dbReference type="FunFam" id="1.10.540.10:FF:000026">
    <property type="entry name" value="Acyl-CoA dehydrogenase medium chain"/>
    <property type="match status" value="1"/>
</dbReference>
<proteinExistence type="inferred from homology"/>
<dbReference type="SUPFAM" id="SSF47203">
    <property type="entry name" value="Acyl-CoA dehydrogenase C-terminal domain-like"/>
    <property type="match status" value="1"/>
</dbReference>
<dbReference type="InterPro" id="IPR006089">
    <property type="entry name" value="Acyl-CoA_DH_CS"/>
</dbReference>
<dbReference type="Gene3D" id="2.40.110.10">
    <property type="entry name" value="Butyryl-CoA Dehydrogenase, subunit A, domain 2"/>
    <property type="match status" value="1"/>
</dbReference>
<dbReference type="InterPro" id="IPR009100">
    <property type="entry name" value="AcylCoA_DH/oxidase_NM_dom_sf"/>
</dbReference>
<dbReference type="AlphaFoldDB" id="A0A814ZSW0"/>
<dbReference type="GO" id="GO:0005739">
    <property type="term" value="C:mitochondrion"/>
    <property type="evidence" value="ECO:0007669"/>
    <property type="project" value="TreeGrafter"/>
</dbReference>
<comment type="subunit">
    <text evidence="4">Homotetramer.</text>
</comment>
<keyword evidence="6" id="KW-0274">FAD</keyword>
<dbReference type="EC" id="1.3.8.5" evidence="11"/>
<evidence type="ECO:0000256" key="14">
    <source>
        <dbReference type="ARBA" id="ARBA00042821"/>
    </source>
</evidence>
<feature type="compositionally biased region" description="Low complexity" evidence="22">
    <location>
        <begin position="312"/>
        <end position="326"/>
    </location>
</feature>
<dbReference type="PROSITE" id="PS00073">
    <property type="entry name" value="ACYL_COA_DH_2"/>
    <property type="match status" value="1"/>
</dbReference>
<evidence type="ECO:0000256" key="12">
    <source>
        <dbReference type="ARBA" id="ARBA00039850"/>
    </source>
</evidence>
<dbReference type="Proteomes" id="UP000663828">
    <property type="component" value="Unassembled WGS sequence"/>
</dbReference>
<comment type="similarity">
    <text evidence="3">Belongs to the acyl-CoA dehydrogenase family.</text>
</comment>
<evidence type="ECO:0000256" key="22">
    <source>
        <dbReference type="SAM" id="MobiDB-lite"/>
    </source>
</evidence>
<evidence type="ECO:0000313" key="27">
    <source>
        <dbReference type="Proteomes" id="UP000663828"/>
    </source>
</evidence>
<dbReference type="SUPFAM" id="SSF56645">
    <property type="entry name" value="Acyl-CoA dehydrogenase NM domain-like"/>
    <property type="match status" value="1"/>
</dbReference>
<comment type="catalytic activity">
    <reaction evidence="20">
        <text>(2S)-2-methylbutanoyl-CoA + oxidized [electron-transfer flavoprotein] + H(+) = (2E)-2-methylbut-2-enoyl-CoA + reduced [electron-transfer flavoprotein]</text>
        <dbReference type="Rhea" id="RHEA:48256"/>
        <dbReference type="Rhea" id="RHEA-COMP:10685"/>
        <dbReference type="Rhea" id="RHEA-COMP:10686"/>
        <dbReference type="ChEBI" id="CHEBI:15378"/>
        <dbReference type="ChEBI" id="CHEBI:57337"/>
        <dbReference type="ChEBI" id="CHEBI:57692"/>
        <dbReference type="ChEBI" id="CHEBI:58307"/>
        <dbReference type="ChEBI" id="CHEBI:88166"/>
    </reaction>
    <physiologicalReaction direction="left-to-right" evidence="20">
        <dbReference type="Rhea" id="RHEA:48257"/>
    </physiologicalReaction>
</comment>
<keyword evidence="8" id="KW-0560">Oxidoreductase</keyword>
<feature type="compositionally biased region" description="Polar residues" evidence="22">
    <location>
        <begin position="561"/>
        <end position="571"/>
    </location>
</feature>
<protein>
    <recommendedName>
        <fullName evidence="12">Short/branched chain specific acyl-CoA dehydrogenase, mitochondrial</fullName>
        <ecNumber evidence="11">1.3.8.5</ecNumber>
    </recommendedName>
    <alternativeName>
        <fullName evidence="14">2-methyl branched chain acyl-CoA dehydrogenase</fullName>
    </alternativeName>
    <alternativeName>
        <fullName evidence="13">2-methylbutyryl-coenzyme A dehydrogenase</fullName>
    </alternativeName>
</protein>
<evidence type="ECO:0000259" key="24">
    <source>
        <dbReference type="Pfam" id="PF02770"/>
    </source>
</evidence>
<comment type="pathway">
    <text evidence="2">Lipid metabolism; mitochondrial fatty acid beta-oxidation.</text>
</comment>
<comment type="catalytic activity">
    <reaction evidence="19">
        <text>hexanoyl-CoA + oxidized [electron-transfer flavoprotein] + H(+) = (2E)-hexenoyl-CoA + reduced [electron-transfer flavoprotein]</text>
        <dbReference type="Rhea" id="RHEA:43464"/>
        <dbReference type="Rhea" id="RHEA-COMP:10685"/>
        <dbReference type="Rhea" id="RHEA-COMP:10686"/>
        <dbReference type="ChEBI" id="CHEBI:15378"/>
        <dbReference type="ChEBI" id="CHEBI:57692"/>
        <dbReference type="ChEBI" id="CHEBI:58307"/>
        <dbReference type="ChEBI" id="CHEBI:62077"/>
        <dbReference type="ChEBI" id="CHEBI:62620"/>
    </reaction>
    <physiologicalReaction direction="left-to-right" evidence="19">
        <dbReference type="Rhea" id="RHEA:43465"/>
    </physiologicalReaction>
</comment>
<evidence type="ECO:0000256" key="1">
    <source>
        <dbReference type="ARBA" id="ARBA00001974"/>
    </source>
</evidence>
<dbReference type="InterPro" id="IPR009075">
    <property type="entry name" value="AcylCo_DH/oxidase_C"/>
</dbReference>
<dbReference type="Gene3D" id="1.10.540.10">
    <property type="entry name" value="Acyl-CoA dehydrogenase/oxidase, N-terminal domain"/>
    <property type="match status" value="1"/>
</dbReference>
<dbReference type="Gene3D" id="1.20.140.10">
    <property type="entry name" value="Butyryl-CoA Dehydrogenase, subunit A, domain 3"/>
    <property type="match status" value="1"/>
</dbReference>
<evidence type="ECO:0000256" key="7">
    <source>
        <dbReference type="ARBA" id="ARBA00022832"/>
    </source>
</evidence>
<comment type="pathway">
    <text evidence="10">Amino-acid degradation; L-isoleucine degradation.</text>
</comment>
<feature type="domain" description="Acyl-CoA dehydrogenase/oxidase N-terminal" evidence="25">
    <location>
        <begin position="671"/>
        <end position="775"/>
    </location>
</feature>
<dbReference type="FunFam" id="1.20.140.10:FF:000002">
    <property type="entry name" value="Acyl-CoA dehydrogenase short/branched chain"/>
    <property type="match status" value="1"/>
</dbReference>
<dbReference type="EMBL" id="CAJNOR010002102">
    <property type="protein sequence ID" value="CAF1247982.1"/>
    <property type="molecule type" value="Genomic_DNA"/>
</dbReference>
<feature type="domain" description="Acyl-CoA dehydrogenase/oxidase C-terminal" evidence="23">
    <location>
        <begin position="922"/>
        <end position="1069"/>
    </location>
</feature>
<evidence type="ECO:0000256" key="2">
    <source>
        <dbReference type="ARBA" id="ARBA00005198"/>
    </source>
</evidence>
<evidence type="ECO:0000259" key="23">
    <source>
        <dbReference type="Pfam" id="PF00441"/>
    </source>
</evidence>
<feature type="compositionally biased region" description="Basic residues" evidence="22">
    <location>
        <begin position="415"/>
        <end position="427"/>
    </location>
</feature>
<evidence type="ECO:0000259" key="25">
    <source>
        <dbReference type="Pfam" id="PF02771"/>
    </source>
</evidence>
<comment type="catalytic activity">
    <reaction evidence="21">
        <text>2-methylpropanoyl-CoA + oxidized [electron-transfer flavoprotein] + H(+) = 2-methylpropenoyl-CoA + reduced [electron-transfer flavoprotein]</text>
        <dbReference type="Rhea" id="RHEA:44180"/>
        <dbReference type="Rhea" id="RHEA-COMP:10685"/>
        <dbReference type="Rhea" id="RHEA-COMP:10686"/>
        <dbReference type="ChEBI" id="CHEBI:15378"/>
        <dbReference type="ChEBI" id="CHEBI:57338"/>
        <dbReference type="ChEBI" id="CHEBI:57692"/>
        <dbReference type="ChEBI" id="CHEBI:58307"/>
        <dbReference type="ChEBI" id="CHEBI:62500"/>
    </reaction>
    <physiologicalReaction direction="left-to-right" evidence="21">
        <dbReference type="Rhea" id="RHEA:44181"/>
    </physiologicalReaction>
</comment>
<comment type="catalytic activity">
    <reaction evidence="16">
        <text>valproyl-CoA + oxidized [electron-transfer flavoprotein] + H(+) = (2E)-2-propylpent-2-enoyl-CoA + reduced [electron-transfer flavoprotein]</text>
        <dbReference type="Rhea" id="RHEA:65344"/>
        <dbReference type="Rhea" id="RHEA-COMP:10685"/>
        <dbReference type="Rhea" id="RHEA-COMP:10686"/>
        <dbReference type="ChEBI" id="CHEBI:15378"/>
        <dbReference type="ChEBI" id="CHEBI:57692"/>
        <dbReference type="ChEBI" id="CHEBI:58307"/>
        <dbReference type="ChEBI" id="CHEBI:156457"/>
        <dbReference type="ChEBI" id="CHEBI:156458"/>
    </reaction>
    <physiologicalReaction direction="left-to-right" evidence="16">
        <dbReference type="Rhea" id="RHEA:65345"/>
    </physiologicalReaction>
</comment>
<feature type="region of interest" description="Disordered" evidence="22">
    <location>
        <begin position="551"/>
        <end position="608"/>
    </location>
</feature>
<feature type="compositionally biased region" description="Low complexity" evidence="22">
    <location>
        <begin position="380"/>
        <end position="390"/>
    </location>
</feature>
<dbReference type="PANTHER" id="PTHR43884">
    <property type="entry name" value="ACYL-COA DEHYDROGENASE"/>
    <property type="match status" value="1"/>
</dbReference>
<dbReference type="PANTHER" id="PTHR43884:SF1">
    <property type="entry name" value="SHORT_BRANCHED CHAIN SPECIFIC ACYL-COA DEHYDROGENASE, MITOCHONDRIAL"/>
    <property type="match status" value="1"/>
</dbReference>
<evidence type="ECO:0000256" key="16">
    <source>
        <dbReference type="ARBA" id="ARBA00048307"/>
    </source>
</evidence>
<dbReference type="InterPro" id="IPR046373">
    <property type="entry name" value="Acyl-CoA_Oxase/DH_mid-dom_sf"/>
</dbReference>
<dbReference type="InterPro" id="IPR013786">
    <property type="entry name" value="AcylCoA_DH/ox_N"/>
</dbReference>
<comment type="catalytic activity">
    <reaction evidence="18">
        <text>butanoyl-CoA + oxidized [electron-transfer flavoprotein] + H(+) = (2E)-butenoyl-CoA + reduced [electron-transfer flavoprotein]</text>
        <dbReference type="Rhea" id="RHEA:24004"/>
        <dbReference type="Rhea" id="RHEA-COMP:10685"/>
        <dbReference type="Rhea" id="RHEA-COMP:10686"/>
        <dbReference type="ChEBI" id="CHEBI:15378"/>
        <dbReference type="ChEBI" id="CHEBI:57332"/>
        <dbReference type="ChEBI" id="CHEBI:57371"/>
        <dbReference type="ChEBI" id="CHEBI:57692"/>
        <dbReference type="ChEBI" id="CHEBI:58307"/>
    </reaction>
    <physiologicalReaction direction="left-to-right" evidence="18">
        <dbReference type="Rhea" id="RHEA:24005"/>
    </physiologicalReaction>
</comment>
<comment type="caution">
    <text evidence="26">The sequence shown here is derived from an EMBL/GenBank/DDBJ whole genome shotgun (WGS) entry which is preliminary data.</text>
</comment>
<evidence type="ECO:0000256" key="19">
    <source>
        <dbReference type="ARBA" id="ARBA00049192"/>
    </source>
</evidence>
<evidence type="ECO:0000256" key="21">
    <source>
        <dbReference type="ARBA" id="ARBA00051903"/>
    </source>
</evidence>
<dbReference type="PROSITE" id="PS00072">
    <property type="entry name" value="ACYL_COA_DH_1"/>
    <property type="match status" value="1"/>
</dbReference>
<keyword evidence="9" id="KW-0443">Lipid metabolism</keyword>
<organism evidence="26 27">
    <name type="scientific">Adineta ricciae</name>
    <name type="common">Rotifer</name>
    <dbReference type="NCBI Taxonomy" id="249248"/>
    <lineage>
        <taxon>Eukaryota</taxon>
        <taxon>Metazoa</taxon>
        <taxon>Spiralia</taxon>
        <taxon>Gnathifera</taxon>
        <taxon>Rotifera</taxon>
        <taxon>Eurotatoria</taxon>
        <taxon>Bdelloidea</taxon>
        <taxon>Adinetida</taxon>
        <taxon>Adinetidae</taxon>
        <taxon>Adineta</taxon>
    </lineage>
</organism>
<dbReference type="InterPro" id="IPR036250">
    <property type="entry name" value="AcylCo_DH-like_C"/>
</dbReference>
<dbReference type="FunFam" id="2.40.110.10:FF:000001">
    <property type="entry name" value="Acyl-CoA dehydrogenase, mitochondrial"/>
    <property type="match status" value="1"/>
</dbReference>
<dbReference type="CDD" id="cd01158">
    <property type="entry name" value="SCAD_SBCAD"/>
    <property type="match status" value="1"/>
</dbReference>
<comment type="catalytic activity">
    <reaction evidence="15">
        <text>2-methylbutanoyl-CoA + oxidized [electron-transfer flavoprotein] + H(+) = (2E)-2-methylbut-2-enoyl-CoA + reduced [electron-transfer flavoprotein]</text>
        <dbReference type="Rhea" id="RHEA:43780"/>
        <dbReference type="Rhea" id="RHEA-COMP:10685"/>
        <dbReference type="Rhea" id="RHEA-COMP:10686"/>
        <dbReference type="ChEBI" id="CHEBI:15378"/>
        <dbReference type="ChEBI" id="CHEBI:57336"/>
        <dbReference type="ChEBI" id="CHEBI:57337"/>
        <dbReference type="ChEBI" id="CHEBI:57692"/>
        <dbReference type="ChEBI" id="CHEBI:58307"/>
        <dbReference type="EC" id="1.3.8.5"/>
    </reaction>
    <physiologicalReaction direction="left-to-right" evidence="15">
        <dbReference type="Rhea" id="RHEA:43781"/>
    </physiologicalReaction>
</comment>
<evidence type="ECO:0000256" key="17">
    <source>
        <dbReference type="ARBA" id="ARBA00048592"/>
    </source>
</evidence>
<keyword evidence="7" id="KW-0276">Fatty acid metabolism</keyword>
<feature type="domain" description="Acyl-CoA oxidase/dehydrogenase middle" evidence="24">
    <location>
        <begin position="813"/>
        <end position="908"/>
    </location>
</feature>
<comment type="cofactor">
    <cofactor evidence="1">
        <name>FAD</name>
        <dbReference type="ChEBI" id="CHEBI:57692"/>
    </cofactor>
</comment>
<keyword evidence="27" id="KW-1185">Reference proteome</keyword>
<keyword evidence="5" id="KW-0285">Flavoprotein</keyword>
<dbReference type="Pfam" id="PF02771">
    <property type="entry name" value="Acyl-CoA_dh_N"/>
    <property type="match status" value="1"/>
</dbReference>
<dbReference type="Pfam" id="PF00441">
    <property type="entry name" value="Acyl-CoA_dh_1"/>
    <property type="match status" value="1"/>
</dbReference>
<feature type="compositionally biased region" description="Basic and acidic residues" evidence="22">
    <location>
        <begin position="572"/>
        <end position="594"/>
    </location>
</feature>
<evidence type="ECO:0000256" key="13">
    <source>
        <dbReference type="ARBA" id="ARBA00041537"/>
    </source>
</evidence>
<dbReference type="InterPro" id="IPR006091">
    <property type="entry name" value="Acyl-CoA_Oxase/DH_mid-dom"/>
</dbReference>
<evidence type="ECO:0000256" key="4">
    <source>
        <dbReference type="ARBA" id="ARBA00011881"/>
    </source>
</evidence>
<evidence type="ECO:0000256" key="11">
    <source>
        <dbReference type="ARBA" id="ARBA00039036"/>
    </source>
</evidence>
<sequence length="1074" mass="121833">MSQKVQCGRSVIKDGVLKTVNLSGGGGVRDCILSHIDMGFDEIHDKLRELYEIDPADRNSKLYDYKNQELDTSRYRTFFDYVHQNGLKFRNTLLYLCTPADERSLIYFSSPEKSRTSQQVTRRIPQVEADSSTSPEVVHMDTITSPDQKPTSESLLNNHIVQNLRISSTTSFSNYSFDHSINQFVIYVRDLIQQYRHENILIQLFEYLCTLQGLSSITLDRLKEQIQSIDEHKKLFYQDALEKIEKLLRSIRILVELNRMTISHIDQHATIIDSFNQFQQNFNILCDRWNNANRHTSIPPVVYTVPDPAPARSVSSTHRPTTSTRSHTNDIVESGHTSSSRTRSSDRTSSSTKHSTAPTTRNHSPDRGSSRHHAKDRTPSSTNHSTSSTSRNHRTDRPSSRHHPEKQSRALSTSPKHHHRHHHHHYSSRTSAEEEDQNKKFSLFRNLYKSLYYLSNVLRDRGFQSFDELIKRIVSEVSTCQSTLVLSDRQSLDQATSTIIDMEKRLSNRIQSERHRAAPHEIPRNLEESFDRTLDCIKQILNDFDYYKSKANSGKRPRLTRWSSPGQPSTNTEEHLDIKPSIHSKEHQSRRKENDDYDDQSSEASRSSFGDEVLMEVAKTAPKSLIFRSRNLSTAPINQSLYNLSEEEQLIKETGFERSSLASDRHDSISFSRTVARFGKEHVEPYIREMEEAGAFKPELMKAIFDQGWMGIEIPTQYGGGGSDIFGCILAIEEASKIDSAFGGFLDVQNTVVNPFFIQLANDEQKATYLPRLAKDLLMAVDVPVEYGGSGQTFFSSVLVIEEMSKIDPSVASFCLTEPTSGSDAFALKTTAEKRGDYYVLNGTKMWISNAEISGVYLVMANSNPTVKHKGISTFIVDRDTEGLRIGKREKKLGLKASSTCMVHFDDCKACIPAKNLLGKEGHGYKYAISMLNEGRIGIAAQMVGVSQGAFDKTIPYTKERKQFGHRIFDFQAMQHQIALLATEIEAARLLTYNAARLRDAKLPFVKQAAMAKYYASELAGRVTSKCIDFMGGLGFSCDYPQEKFFRDCKVGTIYEGTSNIQLNTIAKFIDSEY</sequence>
<evidence type="ECO:0000256" key="8">
    <source>
        <dbReference type="ARBA" id="ARBA00023002"/>
    </source>
</evidence>
<dbReference type="GO" id="GO:0050660">
    <property type="term" value="F:flavin adenine dinucleotide binding"/>
    <property type="evidence" value="ECO:0007669"/>
    <property type="project" value="InterPro"/>
</dbReference>
<dbReference type="GO" id="GO:0006631">
    <property type="term" value="P:fatty acid metabolic process"/>
    <property type="evidence" value="ECO:0007669"/>
    <property type="project" value="UniProtKB-KW"/>
</dbReference>
<dbReference type="GO" id="GO:0003853">
    <property type="term" value="F:short-chain 2-methyl fatty acyl-CoA dehydrogenase activity"/>
    <property type="evidence" value="ECO:0007669"/>
    <property type="project" value="UniProtKB-EC"/>
</dbReference>
<evidence type="ECO:0000256" key="20">
    <source>
        <dbReference type="ARBA" id="ARBA00049552"/>
    </source>
</evidence>
<gene>
    <name evidence="26" type="ORF">XAT740_LOCUS26098</name>
</gene>
<evidence type="ECO:0000256" key="3">
    <source>
        <dbReference type="ARBA" id="ARBA00009347"/>
    </source>
</evidence>
<dbReference type="InterPro" id="IPR037069">
    <property type="entry name" value="AcylCoA_DH/ox_N_sf"/>
</dbReference>
<evidence type="ECO:0000256" key="6">
    <source>
        <dbReference type="ARBA" id="ARBA00022827"/>
    </source>
</evidence>
<feature type="region of interest" description="Disordered" evidence="22">
    <location>
        <begin position="299"/>
        <end position="436"/>
    </location>
</feature>
<evidence type="ECO:0000256" key="18">
    <source>
        <dbReference type="ARBA" id="ARBA00049096"/>
    </source>
</evidence>
<evidence type="ECO:0000256" key="9">
    <source>
        <dbReference type="ARBA" id="ARBA00023098"/>
    </source>
</evidence>